<dbReference type="Proteomes" id="UP000029227">
    <property type="component" value="Unassembled WGS sequence"/>
</dbReference>
<evidence type="ECO:0000256" key="1">
    <source>
        <dbReference type="SAM" id="MobiDB-lite"/>
    </source>
</evidence>
<comment type="caution">
    <text evidence="2">The sequence shown here is derived from an EMBL/GenBank/DDBJ whole genome shotgun (WGS) entry which is preliminary data.</text>
</comment>
<dbReference type="STRING" id="754436.JCM19237_4188"/>
<name>A0A090RB58_9GAMM</name>
<dbReference type="EMBL" id="BBMN01000005">
    <property type="protein sequence ID" value="GAL04822.1"/>
    <property type="molecule type" value="Genomic_DNA"/>
</dbReference>
<evidence type="ECO:0000313" key="2">
    <source>
        <dbReference type="EMBL" id="GAL04822.1"/>
    </source>
</evidence>
<accession>A0A090RB58</accession>
<sequence>MDQIGLQRAGAERDGGKNEHEQIFSPNNADTDGCDGFAEHGDLAYRM</sequence>
<reference evidence="2 3" key="1">
    <citation type="journal article" date="2014" name="Genome Announc.">
        <title>Draft Genome Sequences of Two Vibrionaceae Species, Vibrio ponticus C121 and Photobacterium aphoticum C119, Isolated as Coral Reef Microbiota.</title>
        <authorList>
            <person name="Al-saari N."/>
            <person name="Meirelles P.M."/>
            <person name="Mino S."/>
            <person name="Suda W."/>
            <person name="Oshima K."/>
            <person name="Hattori M."/>
            <person name="Ohkuma M."/>
            <person name="Thompson F.L."/>
            <person name="Gomez-Gil B."/>
            <person name="Sawabe T."/>
            <person name="Sawabe T."/>
        </authorList>
    </citation>
    <scope>NUCLEOTIDE SEQUENCE [LARGE SCALE GENOMIC DNA]</scope>
    <source>
        <strain evidence="2 3">JCM 19237</strain>
    </source>
</reference>
<feature type="region of interest" description="Disordered" evidence="1">
    <location>
        <begin position="1"/>
        <end position="35"/>
    </location>
</feature>
<protein>
    <submittedName>
        <fullName evidence="2">Uncharacterized protein</fullName>
    </submittedName>
</protein>
<proteinExistence type="predicted"/>
<evidence type="ECO:0000313" key="3">
    <source>
        <dbReference type="Proteomes" id="UP000029227"/>
    </source>
</evidence>
<gene>
    <name evidence="2" type="ORF">JCM19237_4188</name>
</gene>
<dbReference type="AlphaFoldDB" id="A0A090RB58"/>
<organism evidence="2 3">
    <name type="scientific">Photobacterium aphoticum</name>
    <dbReference type="NCBI Taxonomy" id="754436"/>
    <lineage>
        <taxon>Bacteria</taxon>
        <taxon>Pseudomonadati</taxon>
        <taxon>Pseudomonadota</taxon>
        <taxon>Gammaproteobacteria</taxon>
        <taxon>Vibrionales</taxon>
        <taxon>Vibrionaceae</taxon>
        <taxon>Photobacterium</taxon>
    </lineage>
</organism>
<feature type="compositionally biased region" description="Basic and acidic residues" evidence="1">
    <location>
        <begin position="10"/>
        <end position="22"/>
    </location>
</feature>